<feature type="compositionally biased region" description="Polar residues" evidence="1">
    <location>
        <begin position="100"/>
        <end position="110"/>
    </location>
</feature>
<evidence type="ECO:0000256" key="1">
    <source>
        <dbReference type="SAM" id="MobiDB-lite"/>
    </source>
</evidence>
<feature type="compositionally biased region" description="Basic and acidic residues" evidence="1">
    <location>
        <begin position="271"/>
        <end position="282"/>
    </location>
</feature>
<feature type="region of interest" description="Disordered" evidence="1">
    <location>
        <begin position="74"/>
        <end position="121"/>
    </location>
</feature>
<proteinExistence type="predicted"/>
<feature type="region of interest" description="Disordered" evidence="1">
    <location>
        <begin position="211"/>
        <end position="282"/>
    </location>
</feature>
<dbReference type="AlphaFoldDB" id="A0A5C3PLI5"/>
<dbReference type="InParanoid" id="A0A5C3PLI5"/>
<dbReference type="Proteomes" id="UP000308197">
    <property type="component" value="Unassembled WGS sequence"/>
</dbReference>
<sequence length="282" mass="31425">MGRRAQLPKGANPYRAFRQGRGGQRFEARPSLSRKRPMSKWSIRADIAHPGASLMNLGSWQLRFRFLRDVSLSPVPHRTHPASDRRCPRSSTHGKLHTGSVYSPKNTFESSPCRGTASASDGRASHCQLRHMSPLGPTPCSCGAWDTERRHGKSPSLRRRAPPSGVADWLAAQRSHVGDRSSQSSREACAYRAWAGDVHRAGPGLLTRAMMPLHMPTSPNSRRRRLPRSRSSARPAFRVRRVRDRSWQAHASRAGRRGAPRLPDAGGGHTMQDRRELSNLYA</sequence>
<evidence type="ECO:0000313" key="3">
    <source>
        <dbReference type="Proteomes" id="UP000308197"/>
    </source>
</evidence>
<protein>
    <submittedName>
        <fullName evidence="2">Uncharacterized protein</fullName>
    </submittedName>
</protein>
<dbReference type="EMBL" id="ML211039">
    <property type="protein sequence ID" value="TFK90664.1"/>
    <property type="molecule type" value="Genomic_DNA"/>
</dbReference>
<gene>
    <name evidence="2" type="ORF">K466DRAFT_370467</name>
</gene>
<organism evidence="2 3">
    <name type="scientific">Polyporus arcularius HHB13444</name>
    <dbReference type="NCBI Taxonomy" id="1314778"/>
    <lineage>
        <taxon>Eukaryota</taxon>
        <taxon>Fungi</taxon>
        <taxon>Dikarya</taxon>
        <taxon>Basidiomycota</taxon>
        <taxon>Agaricomycotina</taxon>
        <taxon>Agaricomycetes</taxon>
        <taxon>Polyporales</taxon>
        <taxon>Polyporaceae</taxon>
        <taxon>Polyporus</taxon>
    </lineage>
</organism>
<keyword evidence="3" id="KW-1185">Reference proteome</keyword>
<feature type="region of interest" description="Disordered" evidence="1">
    <location>
        <begin position="1"/>
        <end position="39"/>
    </location>
</feature>
<accession>A0A5C3PLI5</accession>
<name>A0A5C3PLI5_9APHY</name>
<reference evidence="2 3" key="1">
    <citation type="journal article" date="2019" name="Nat. Ecol. Evol.">
        <title>Megaphylogeny resolves global patterns of mushroom evolution.</title>
        <authorList>
            <person name="Varga T."/>
            <person name="Krizsan K."/>
            <person name="Foldi C."/>
            <person name="Dima B."/>
            <person name="Sanchez-Garcia M."/>
            <person name="Sanchez-Ramirez S."/>
            <person name="Szollosi G.J."/>
            <person name="Szarkandi J.G."/>
            <person name="Papp V."/>
            <person name="Albert L."/>
            <person name="Andreopoulos W."/>
            <person name="Angelini C."/>
            <person name="Antonin V."/>
            <person name="Barry K.W."/>
            <person name="Bougher N.L."/>
            <person name="Buchanan P."/>
            <person name="Buyck B."/>
            <person name="Bense V."/>
            <person name="Catcheside P."/>
            <person name="Chovatia M."/>
            <person name="Cooper J."/>
            <person name="Damon W."/>
            <person name="Desjardin D."/>
            <person name="Finy P."/>
            <person name="Geml J."/>
            <person name="Haridas S."/>
            <person name="Hughes K."/>
            <person name="Justo A."/>
            <person name="Karasinski D."/>
            <person name="Kautmanova I."/>
            <person name="Kiss B."/>
            <person name="Kocsube S."/>
            <person name="Kotiranta H."/>
            <person name="LaButti K.M."/>
            <person name="Lechner B.E."/>
            <person name="Liimatainen K."/>
            <person name="Lipzen A."/>
            <person name="Lukacs Z."/>
            <person name="Mihaltcheva S."/>
            <person name="Morgado L.N."/>
            <person name="Niskanen T."/>
            <person name="Noordeloos M.E."/>
            <person name="Ohm R.A."/>
            <person name="Ortiz-Santana B."/>
            <person name="Ovrebo C."/>
            <person name="Racz N."/>
            <person name="Riley R."/>
            <person name="Savchenko A."/>
            <person name="Shiryaev A."/>
            <person name="Soop K."/>
            <person name="Spirin V."/>
            <person name="Szebenyi C."/>
            <person name="Tomsovsky M."/>
            <person name="Tulloss R.E."/>
            <person name="Uehling J."/>
            <person name="Grigoriev I.V."/>
            <person name="Vagvolgyi C."/>
            <person name="Papp T."/>
            <person name="Martin F.M."/>
            <person name="Miettinen O."/>
            <person name="Hibbett D.S."/>
            <person name="Nagy L.G."/>
        </authorList>
    </citation>
    <scope>NUCLEOTIDE SEQUENCE [LARGE SCALE GENOMIC DNA]</scope>
    <source>
        <strain evidence="2 3">HHB13444</strain>
    </source>
</reference>
<evidence type="ECO:0000313" key="2">
    <source>
        <dbReference type="EMBL" id="TFK90664.1"/>
    </source>
</evidence>